<protein>
    <submittedName>
        <fullName evidence="1">Uncharacterized protein</fullName>
    </submittedName>
</protein>
<dbReference type="KEGG" id="tig:THII_3164"/>
<accession>A0A090BVU4</accession>
<dbReference type="HOGENOM" id="CLU_2572805_0_0_6"/>
<organism evidence="1 2">
    <name type="scientific">Thioploca ingrica</name>
    <dbReference type="NCBI Taxonomy" id="40754"/>
    <lineage>
        <taxon>Bacteria</taxon>
        <taxon>Pseudomonadati</taxon>
        <taxon>Pseudomonadota</taxon>
        <taxon>Gammaproteobacteria</taxon>
        <taxon>Thiotrichales</taxon>
        <taxon>Thiotrichaceae</taxon>
        <taxon>Thioploca</taxon>
    </lineage>
</organism>
<sequence>MSYFILKHLTNRELPTEWAKHLSAEQTFTVMIVPEQPVLQPVMAESVSESPAAVNHGQNNESSQGGYTYLHHLKENFFDPS</sequence>
<evidence type="ECO:0000313" key="1">
    <source>
        <dbReference type="EMBL" id="BAP57461.1"/>
    </source>
</evidence>
<name>A0A090BVU4_9GAMM</name>
<keyword evidence="2" id="KW-1185">Reference proteome</keyword>
<proteinExistence type="predicted"/>
<dbReference type="EMBL" id="AP014633">
    <property type="protein sequence ID" value="BAP57461.1"/>
    <property type="molecule type" value="Genomic_DNA"/>
</dbReference>
<dbReference type="AlphaFoldDB" id="A0A090BVU4"/>
<dbReference type="Proteomes" id="UP000031623">
    <property type="component" value="Chromosome"/>
</dbReference>
<evidence type="ECO:0000313" key="2">
    <source>
        <dbReference type="Proteomes" id="UP000031623"/>
    </source>
</evidence>
<gene>
    <name evidence="1" type="ORF">THII_3164</name>
</gene>
<reference evidence="1 2" key="1">
    <citation type="journal article" date="2014" name="ISME J.">
        <title>Ecophysiology of Thioploca ingrica as revealed by the complete genome sequence supplemented with proteomic evidence.</title>
        <authorList>
            <person name="Kojima H."/>
            <person name="Ogura Y."/>
            <person name="Yamamoto N."/>
            <person name="Togashi T."/>
            <person name="Mori H."/>
            <person name="Watanabe T."/>
            <person name="Nemoto F."/>
            <person name="Kurokawa K."/>
            <person name="Hayashi T."/>
            <person name="Fukui M."/>
        </authorList>
    </citation>
    <scope>NUCLEOTIDE SEQUENCE [LARGE SCALE GENOMIC DNA]</scope>
</reference>